<evidence type="ECO:0000256" key="1">
    <source>
        <dbReference type="SAM" id="MobiDB-lite"/>
    </source>
</evidence>
<feature type="compositionally biased region" description="Basic and acidic residues" evidence="1">
    <location>
        <begin position="23"/>
        <end position="32"/>
    </location>
</feature>
<protein>
    <submittedName>
        <fullName evidence="4">GOLGA2L5 domain-containing protein</fullName>
    </submittedName>
</protein>
<proteinExistence type="predicted"/>
<gene>
    <name evidence="2" type="ORF">SBAD_LOCUS10286</name>
</gene>
<reference evidence="4" key="1">
    <citation type="submission" date="2016-06" db="UniProtKB">
        <authorList>
            <consortium name="WormBaseParasite"/>
        </authorList>
    </citation>
    <scope>IDENTIFICATION</scope>
</reference>
<feature type="compositionally biased region" description="Polar residues" evidence="1">
    <location>
        <begin position="37"/>
        <end position="51"/>
    </location>
</feature>
<sequence length="117" mass="12233">MVRKEEERLLTGYHAYIEKMEQAKAKVEHSSEPMDSATLSPDSNAARNSVSAEAIDSVASVKAPSSVGEAQADASSTAESLDATQSIPSVEDASTASKDGCDEDCSRGSIEAHQNAT</sequence>
<feature type="region of interest" description="Disordered" evidence="1">
    <location>
        <begin position="23"/>
        <end position="117"/>
    </location>
</feature>
<name>A0A183J338_9BILA</name>
<dbReference type="WBParaSite" id="SBAD_0001065001-mRNA-1">
    <property type="protein sequence ID" value="SBAD_0001065001-mRNA-1"/>
    <property type="gene ID" value="SBAD_0001065001"/>
</dbReference>
<dbReference type="Proteomes" id="UP000270296">
    <property type="component" value="Unassembled WGS sequence"/>
</dbReference>
<evidence type="ECO:0000313" key="3">
    <source>
        <dbReference type="Proteomes" id="UP000270296"/>
    </source>
</evidence>
<organism evidence="4">
    <name type="scientific">Soboliphyme baturini</name>
    <dbReference type="NCBI Taxonomy" id="241478"/>
    <lineage>
        <taxon>Eukaryota</taxon>
        <taxon>Metazoa</taxon>
        <taxon>Ecdysozoa</taxon>
        <taxon>Nematoda</taxon>
        <taxon>Enoplea</taxon>
        <taxon>Dorylaimia</taxon>
        <taxon>Dioctophymatida</taxon>
        <taxon>Dioctophymatoidea</taxon>
        <taxon>Soboliphymatidae</taxon>
        <taxon>Soboliphyme</taxon>
    </lineage>
</organism>
<evidence type="ECO:0000313" key="4">
    <source>
        <dbReference type="WBParaSite" id="SBAD_0001065001-mRNA-1"/>
    </source>
</evidence>
<dbReference type="AlphaFoldDB" id="A0A183J338"/>
<reference evidence="2 3" key="2">
    <citation type="submission" date="2018-11" db="EMBL/GenBank/DDBJ databases">
        <authorList>
            <consortium name="Pathogen Informatics"/>
        </authorList>
    </citation>
    <scope>NUCLEOTIDE SEQUENCE [LARGE SCALE GENOMIC DNA]</scope>
</reference>
<accession>A0A183J338</accession>
<evidence type="ECO:0000313" key="2">
    <source>
        <dbReference type="EMBL" id="VDP30559.1"/>
    </source>
</evidence>
<feature type="compositionally biased region" description="Polar residues" evidence="1">
    <location>
        <begin position="73"/>
        <end position="97"/>
    </location>
</feature>
<keyword evidence="3" id="KW-1185">Reference proteome</keyword>
<dbReference type="EMBL" id="UZAM01013869">
    <property type="protein sequence ID" value="VDP30559.1"/>
    <property type="molecule type" value="Genomic_DNA"/>
</dbReference>